<dbReference type="PANTHER" id="PTHR47803">
    <property type="entry name" value="TRNA-SPECIFIC ADENOSINE DEAMINASE 1"/>
    <property type="match status" value="1"/>
</dbReference>
<organism evidence="2 3">
    <name type="scientific">Aspergillus nanangensis</name>
    <dbReference type="NCBI Taxonomy" id="2582783"/>
    <lineage>
        <taxon>Eukaryota</taxon>
        <taxon>Fungi</taxon>
        <taxon>Dikarya</taxon>
        <taxon>Ascomycota</taxon>
        <taxon>Pezizomycotina</taxon>
        <taxon>Eurotiomycetes</taxon>
        <taxon>Eurotiomycetidae</taxon>
        <taxon>Eurotiales</taxon>
        <taxon>Aspergillaceae</taxon>
        <taxon>Aspergillus</taxon>
        <taxon>Aspergillus subgen. Circumdati</taxon>
    </lineage>
</organism>
<accession>A0AAD4CZ26</accession>
<keyword evidence="3" id="KW-1185">Reference proteome</keyword>
<reference evidence="2" key="1">
    <citation type="journal article" date="2019" name="Beilstein J. Org. Chem.">
        <title>Nanangenines: drimane sesquiterpenoids as the dominant metabolite cohort of a novel Australian fungus, Aspergillus nanangensis.</title>
        <authorList>
            <person name="Lacey H.J."/>
            <person name="Gilchrist C.L.M."/>
            <person name="Crombie A."/>
            <person name="Kalaitzis J.A."/>
            <person name="Vuong D."/>
            <person name="Rutledge P.J."/>
            <person name="Turner P."/>
            <person name="Pitt J.I."/>
            <person name="Lacey E."/>
            <person name="Chooi Y.H."/>
            <person name="Piggott A.M."/>
        </authorList>
    </citation>
    <scope>NUCLEOTIDE SEQUENCE</scope>
    <source>
        <strain evidence="2">MST-FP2251</strain>
    </source>
</reference>
<dbReference type="Pfam" id="PF02137">
    <property type="entry name" value="A_deamin"/>
    <property type="match status" value="1"/>
</dbReference>
<dbReference type="SMART" id="SM00552">
    <property type="entry name" value="ADEAMc"/>
    <property type="match status" value="1"/>
</dbReference>
<dbReference type="InterPro" id="IPR042935">
    <property type="entry name" value="Tad1"/>
</dbReference>
<evidence type="ECO:0000313" key="3">
    <source>
        <dbReference type="Proteomes" id="UP001194746"/>
    </source>
</evidence>
<dbReference type="PROSITE" id="PS50141">
    <property type="entry name" value="A_DEAMIN_EDITASE"/>
    <property type="match status" value="1"/>
</dbReference>
<feature type="domain" description="A to I editase" evidence="1">
    <location>
        <begin position="59"/>
        <end position="273"/>
    </location>
</feature>
<name>A0AAD4CZ26_ASPNN</name>
<dbReference type="EMBL" id="VCAU01000001">
    <property type="protein sequence ID" value="KAF9895366.1"/>
    <property type="molecule type" value="Genomic_DNA"/>
</dbReference>
<gene>
    <name evidence="2" type="ORF">FE257_000271</name>
</gene>
<evidence type="ECO:0000259" key="1">
    <source>
        <dbReference type="PROSITE" id="PS50141"/>
    </source>
</evidence>
<reference evidence="2" key="2">
    <citation type="submission" date="2020-02" db="EMBL/GenBank/DDBJ databases">
        <authorList>
            <person name="Gilchrist C.L.M."/>
            <person name="Chooi Y.-H."/>
        </authorList>
    </citation>
    <scope>NUCLEOTIDE SEQUENCE</scope>
    <source>
        <strain evidence="2">MST-FP2251</strain>
    </source>
</reference>
<comment type="caution">
    <text evidence="2">The sequence shown here is derived from an EMBL/GenBank/DDBJ whole genome shotgun (WGS) entry which is preliminary data.</text>
</comment>
<dbReference type="GO" id="GO:0043829">
    <property type="term" value="F:tRNA-specific adenosine-37 deaminase activity"/>
    <property type="evidence" value="ECO:0007669"/>
    <property type="project" value="TreeGrafter"/>
</dbReference>
<dbReference type="Proteomes" id="UP001194746">
    <property type="component" value="Unassembled WGS sequence"/>
</dbReference>
<proteinExistence type="predicted"/>
<sequence>MEESLPCRIASLVHAHFEALPARSKPIIRPDGTREWIPMSGIVVVKGENTPEEKLACVAVTSGAKCLPASQIPTCKGLVLHDCHAEILALRAFNYWLLSECKSFLAGHQQKTEDGGDSPSVYLRRRRQQQQPHNPRPQLELCPDLKIYMYCTCAPCGDASMELCMASQDDATPWEPNTHNTTPSPAPPDTEMLDGRGYFSRLGIVRRKPARADAESTRSKSCSDKLALRQVSSLLSYESSLIVAVTENAYLAGIVLPEEEISRAACERAFSERGRMSGLVGEVWDADVVAAAGTSRCGDGYRFRPFRVFSIPTEQLESLWRYRKPRASDPVDERMKVKPGVVSGVWVAAAAAASSPSATSAFTGTLANNNNNNGVKSLPTLCGTKTGLYETILNGVKQGNRASEPMARGASALSRARLWGFLRDIAMSSHSPSCVSGEREEVVECDWDILRRIVTAPTYWEFKKAPVDPAAETPTRKRAIRETKTALQGWVSNVGDESWGLDVLVDPPKKKR</sequence>
<dbReference type="AlphaFoldDB" id="A0AAD4CZ26"/>
<dbReference type="GO" id="GO:0002100">
    <property type="term" value="P:tRNA wobble adenosine to inosine editing"/>
    <property type="evidence" value="ECO:0007669"/>
    <property type="project" value="InterPro"/>
</dbReference>
<evidence type="ECO:0000313" key="2">
    <source>
        <dbReference type="EMBL" id="KAF9895366.1"/>
    </source>
</evidence>
<dbReference type="GO" id="GO:0003723">
    <property type="term" value="F:RNA binding"/>
    <property type="evidence" value="ECO:0007669"/>
    <property type="project" value="InterPro"/>
</dbReference>
<dbReference type="PANTHER" id="PTHR47803:SF1">
    <property type="entry name" value="TRNA-SPECIFIC ADENOSINE DEAMINASE 1"/>
    <property type="match status" value="1"/>
</dbReference>
<dbReference type="InterPro" id="IPR002466">
    <property type="entry name" value="A_deamin"/>
</dbReference>
<protein>
    <recommendedName>
        <fullName evidence="1">A to I editase domain-containing protein</fullName>
    </recommendedName>
</protein>